<evidence type="ECO:0000313" key="3">
    <source>
        <dbReference type="Proteomes" id="UP000243413"/>
    </source>
</evidence>
<evidence type="ECO:0000313" key="2">
    <source>
        <dbReference type="EMBL" id="SDS41499.1"/>
    </source>
</evidence>
<reference evidence="3" key="1">
    <citation type="submission" date="2016-10" db="EMBL/GenBank/DDBJ databases">
        <authorList>
            <person name="Varghese N."/>
            <person name="Submissions S."/>
        </authorList>
    </citation>
    <scope>NUCLEOTIDE SEQUENCE [LARGE SCALE GENOMIC DNA]</scope>
    <source>
        <strain evidence="3">JCM 14963</strain>
    </source>
</reference>
<proteinExistence type="predicted"/>
<organism evidence="2 3">
    <name type="scientific">Halopseudomonas sabulinigri</name>
    <dbReference type="NCBI Taxonomy" id="472181"/>
    <lineage>
        <taxon>Bacteria</taxon>
        <taxon>Pseudomonadati</taxon>
        <taxon>Pseudomonadota</taxon>
        <taxon>Gammaproteobacteria</taxon>
        <taxon>Pseudomonadales</taxon>
        <taxon>Pseudomonadaceae</taxon>
        <taxon>Halopseudomonas</taxon>
    </lineage>
</organism>
<dbReference type="AlphaFoldDB" id="A0A1H1S2R5"/>
<name>A0A1H1S2R5_9GAMM</name>
<protein>
    <submittedName>
        <fullName evidence="2">Uncharacterized conserved protein</fullName>
    </submittedName>
</protein>
<dbReference type="EMBL" id="LT629763">
    <property type="protein sequence ID" value="SDS41499.1"/>
    <property type="molecule type" value="Genomic_DNA"/>
</dbReference>
<feature type="domain" description="Extensin-like C-terminal" evidence="1">
    <location>
        <begin position="63"/>
        <end position="239"/>
    </location>
</feature>
<dbReference type="Proteomes" id="UP000243413">
    <property type="component" value="Chromosome I"/>
</dbReference>
<accession>A0A1H1S2R5</accession>
<evidence type="ECO:0000259" key="1">
    <source>
        <dbReference type="Pfam" id="PF06904"/>
    </source>
</evidence>
<dbReference type="STRING" id="472181.SAMN05216271_1873"/>
<dbReference type="InterPro" id="IPR009683">
    <property type="entry name" value="Extensin-like_C"/>
</dbReference>
<gene>
    <name evidence="2" type="ORF">SAMN05216271_1873</name>
</gene>
<sequence length="239" mass="27125">MRLFRSGFSAFLCLLLLLGLFALLQPWWQLPPEWDPREPLRLDDRMTPITRWKLQRLQDNPAQCLALLETAGAQALQHTPLKDYTPVAGCPLSNVVRVQRTSIGFNAPFTLTCPVTASWLMFERQRLQPLAEQHLGSPLARIEHFGTFACRNIYHRENARRSEHASAAAFDVAGFTTRSGVQVSVLRDWNNEKAANKSQFLHEAHAAACDYFGTVLGPDYNAPHANHFHLDNRNFGFCR</sequence>
<dbReference type="Pfam" id="PF06904">
    <property type="entry name" value="Extensin-like_C"/>
    <property type="match status" value="1"/>
</dbReference>
<dbReference type="RefSeq" id="WP_231701921.1">
    <property type="nucleotide sequence ID" value="NZ_LT629763.1"/>
</dbReference>